<protein>
    <submittedName>
        <fullName evidence="1">Uncharacterized protein</fullName>
    </submittedName>
</protein>
<dbReference type="EMBL" id="ASSZ01000034">
    <property type="protein sequence ID" value="EOS54090.1"/>
    <property type="molecule type" value="Genomic_DNA"/>
</dbReference>
<comment type="caution">
    <text evidence="1">The sequence shown here is derived from an EMBL/GenBank/DDBJ whole genome shotgun (WGS) entry which is preliminary data.</text>
</comment>
<sequence>MLEYYERYGLCSYISLFKDAEEKEECTDADAMVNDHCKAVTSSLLLS</sequence>
<evidence type="ECO:0000313" key="2">
    <source>
        <dbReference type="Proteomes" id="UP000019598"/>
    </source>
</evidence>
<evidence type="ECO:0000313" key="1">
    <source>
        <dbReference type="EMBL" id="EOS54090.1"/>
    </source>
</evidence>
<proteinExistence type="predicted"/>
<dbReference type="AlphaFoldDB" id="R9L5Y1"/>
<dbReference type="PATRIC" id="fig|1235795.3.peg.3683"/>
<name>R9L5Y1_9BACL</name>
<organism evidence="1 2">
    <name type="scientific">Paenibacillus barengoltzii G22</name>
    <dbReference type="NCBI Taxonomy" id="1235795"/>
    <lineage>
        <taxon>Bacteria</taxon>
        <taxon>Bacillati</taxon>
        <taxon>Bacillota</taxon>
        <taxon>Bacilli</taxon>
        <taxon>Bacillales</taxon>
        <taxon>Paenibacillaceae</taxon>
        <taxon>Paenibacillus</taxon>
    </lineage>
</organism>
<dbReference type="HOGENOM" id="CLU_3171025_0_0_9"/>
<dbReference type="Proteomes" id="UP000019598">
    <property type="component" value="Unassembled WGS sequence"/>
</dbReference>
<accession>R9L5Y1</accession>
<reference evidence="1 2" key="1">
    <citation type="submission" date="2013-04" db="EMBL/GenBank/DDBJ databases">
        <title>The Genome Sequence of Paenibacillus barengoltzii G22.</title>
        <authorList>
            <consortium name="The Broad Institute Genomics Platform"/>
            <consortium name="The Broad Institute Genome Sequencing Center for Infectious Disease"/>
            <person name="Earl A."/>
            <person name="Xavier R."/>
            <person name="Elson C."/>
            <person name="Duck W."/>
            <person name="Walker B."/>
            <person name="Young S."/>
            <person name="Zeng Q."/>
            <person name="Gargeya S."/>
            <person name="Fitzgerald M."/>
            <person name="Haas B."/>
            <person name="Abouelleil A."/>
            <person name="Allen A.W."/>
            <person name="Alvarado L."/>
            <person name="Arachchi H.M."/>
            <person name="Berlin A.M."/>
            <person name="Chapman S.B."/>
            <person name="Gainer-Dewar J."/>
            <person name="Goldberg J."/>
            <person name="Griggs A."/>
            <person name="Gujja S."/>
            <person name="Hansen M."/>
            <person name="Howarth C."/>
            <person name="Imamovic A."/>
            <person name="Ireland A."/>
            <person name="Larimer J."/>
            <person name="McCowan C."/>
            <person name="Murphy C."/>
            <person name="Pearson M."/>
            <person name="Poon T.W."/>
            <person name="Priest M."/>
            <person name="Roberts A."/>
            <person name="Saif S."/>
            <person name="Shea T."/>
            <person name="Sisk P."/>
            <person name="Sykes S."/>
            <person name="Wortman J."/>
            <person name="Nusbaum C."/>
            <person name="Birren B."/>
        </authorList>
    </citation>
    <scope>NUCLEOTIDE SEQUENCE [LARGE SCALE GENOMIC DNA]</scope>
    <source>
        <strain evidence="1 2">G22</strain>
    </source>
</reference>
<gene>
    <name evidence="1" type="ORF">C812_03721</name>
</gene>